<dbReference type="SUPFAM" id="SSF46955">
    <property type="entry name" value="Putative DNA-binding domain"/>
    <property type="match status" value="1"/>
</dbReference>
<dbReference type="OrthoDB" id="7605605at2"/>
<dbReference type="InterPro" id="IPR009061">
    <property type="entry name" value="DNA-bd_dom_put_sf"/>
</dbReference>
<dbReference type="STRING" id="1348774.AB433_15850"/>
<protein>
    <submittedName>
        <fullName evidence="1">Uncharacterized protein</fullName>
    </submittedName>
</protein>
<dbReference type="PATRIC" id="fig|1348774.3.peg.3332"/>
<dbReference type="Proteomes" id="UP000035287">
    <property type="component" value="Chromosome"/>
</dbReference>
<gene>
    <name evidence="1" type="ORF">AB433_15850</name>
</gene>
<dbReference type="InterPro" id="IPR010093">
    <property type="entry name" value="SinI_DNA-bd"/>
</dbReference>
<dbReference type="EMBL" id="CP011770">
    <property type="protein sequence ID" value="AKM11115.1"/>
    <property type="molecule type" value="Genomic_DNA"/>
</dbReference>
<dbReference type="Pfam" id="PF12728">
    <property type="entry name" value="HTH_17"/>
    <property type="match status" value="1"/>
</dbReference>
<dbReference type="Gene3D" id="1.10.10.10">
    <property type="entry name" value="Winged helix-like DNA-binding domain superfamily/Winged helix DNA-binding domain"/>
    <property type="match status" value="1"/>
</dbReference>
<evidence type="ECO:0000313" key="1">
    <source>
        <dbReference type="EMBL" id="AKM11115.1"/>
    </source>
</evidence>
<reference evidence="1 2" key="1">
    <citation type="submission" date="2015-06" db="EMBL/GenBank/DDBJ databases">
        <authorList>
            <person name="Zeng Y."/>
            <person name="Huang Y."/>
        </authorList>
    </citation>
    <scope>NUCLEOTIDE SEQUENCE [LARGE SCALE GENOMIC DNA]</scope>
    <source>
        <strain evidence="1 2">PQ-2</strain>
    </source>
</reference>
<sequence length="80" mass="8981">MIKVPRKKTSTTPPQNPAPVIAMPVELLTVRQAATFAQASQPTIRRWIRAEGLPAYRSKEKGRVRIDKADLVKFLRGDVI</sequence>
<name>A0A0G3XHW5_9SPHN</name>
<accession>A0A0G3XHW5</accession>
<dbReference type="InterPro" id="IPR041657">
    <property type="entry name" value="HTH_17"/>
</dbReference>
<dbReference type="KEGG" id="cna:AB433_15850"/>
<proteinExistence type="predicted"/>
<dbReference type="InterPro" id="IPR036388">
    <property type="entry name" value="WH-like_DNA-bd_sf"/>
</dbReference>
<dbReference type="AlphaFoldDB" id="A0A0G3XHW5"/>
<dbReference type="NCBIfam" id="TIGR01764">
    <property type="entry name" value="excise"/>
    <property type="match status" value="1"/>
</dbReference>
<keyword evidence="2" id="KW-1185">Reference proteome</keyword>
<organism evidence="1 2">
    <name type="scientific">Croceicoccus naphthovorans</name>
    <dbReference type="NCBI Taxonomy" id="1348774"/>
    <lineage>
        <taxon>Bacteria</taxon>
        <taxon>Pseudomonadati</taxon>
        <taxon>Pseudomonadota</taxon>
        <taxon>Alphaproteobacteria</taxon>
        <taxon>Sphingomonadales</taxon>
        <taxon>Erythrobacteraceae</taxon>
        <taxon>Croceicoccus</taxon>
    </lineage>
</organism>
<dbReference type="GO" id="GO:0003677">
    <property type="term" value="F:DNA binding"/>
    <property type="evidence" value="ECO:0007669"/>
    <property type="project" value="InterPro"/>
</dbReference>
<evidence type="ECO:0000313" key="2">
    <source>
        <dbReference type="Proteomes" id="UP000035287"/>
    </source>
</evidence>
<dbReference type="RefSeq" id="WP_047822375.1">
    <property type="nucleotide sequence ID" value="NZ_CP011770.1"/>
</dbReference>